<reference evidence="4 5" key="1">
    <citation type="submission" date="2015-05" db="EMBL/GenBank/DDBJ databases">
        <title>Distinctive expansion of gene families associated with plant cell wall degradation and secondary metabolism in the genomes of grapevine trunk pathogens.</title>
        <authorList>
            <person name="Lawrence D.P."/>
            <person name="Travadon R."/>
            <person name="Rolshausen P.E."/>
            <person name="Baumgartner K."/>
        </authorList>
    </citation>
    <scope>NUCLEOTIDE SEQUENCE [LARGE SCALE GENOMIC DNA]</scope>
    <source>
        <strain evidence="4">UCRPC4</strain>
    </source>
</reference>
<dbReference type="Proteomes" id="UP000053317">
    <property type="component" value="Unassembled WGS sequence"/>
</dbReference>
<gene>
    <name evidence="4" type="ORF">UCRPC4_g00137</name>
</gene>
<dbReference type="OrthoDB" id="5426678at2759"/>
<protein>
    <recommendedName>
        <fullName evidence="6">Integral membrane protein</fullName>
    </recommendedName>
</protein>
<evidence type="ECO:0000256" key="3">
    <source>
        <dbReference type="SAM" id="SignalP"/>
    </source>
</evidence>
<feature type="transmembrane region" description="Helical" evidence="2">
    <location>
        <begin position="143"/>
        <end position="170"/>
    </location>
</feature>
<feature type="compositionally biased region" description="Polar residues" evidence="1">
    <location>
        <begin position="361"/>
        <end position="370"/>
    </location>
</feature>
<reference evidence="4 5" key="2">
    <citation type="submission" date="2015-05" db="EMBL/GenBank/DDBJ databases">
        <authorList>
            <person name="Morales-Cruz A."/>
            <person name="Amrine K.C."/>
            <person name="Cantu D."/>
        </authorList>
    </citation>
    <scope>NUCLEOTIDE SEQUENCE [LARGE SCALE GENOMIC DNA]</scope>
    <source>
        <strain evidence="4">UCRPC4</strain>
    </source>
</reference>
<feature type="chain" id="PRO_5002544924" description="Integral membrane protein" evidence="3">
    <location>
        <begin position="28"/>
        <end position="421"/>
    </location>
</feature>
<keyword evidence="5" id="KW-1185">Reference proteome</keyword>
<sequence>MSRLRNSGNPFSLITYLLVLLFTLSSALRVDSGSKCASVCSPGNTTTTDEIVCYDNEFSGTETGRKFEKCVECELESTDVDTSSGTDVLWGIFLQALHNACKDPPQAGSTFPIDASQIFSSTEISAPPSTTASSGHKGLGHKLALVIALPVVFGTIFIVTTIFCCTWLVCKRRRRMKLASNMDRVHAGSWGSPTTANAYGQHGAWPSPQWQKHSPGFAAHRNSGMGWAQPMSPNANKQNRNFEGWGNTFPTNVPHDWGQSEQLHERYFPAPAVRPQSWHTKDAPMDISALDFATAHSTDNKTPVPESTDQQLIRKSSISKDPMLYPEQLRQEQRSPSPNKIPLNLQIPSPTAVHPTKEKQNPFSASTATALSPEEFRNFSPYHDVSSPEDGGNSPNGRRIKGQTFFFDDTKGVWRKEGDKN</sequence>
<keyword evidence="3" id="KW-0732">Signal</keyword>
<evidence type="ECO:0000256" key="1">
    <source>
        <dbReference type="SAM" id="MobiDB-lite"/>
    </source>
</evidence>
<keyword evidence="2" id="KW-0472">Membrane</keyword>
<keyword evidence="2" id="KW-1133">Transmembrane helix</keyword>
<feature type="signal peptide" evidence="3">
    <location>
        <begin position="1"/>
        <end position="27"/>
    </location>
</feature>
<dbReference type="AlphaFoldDB" id="A0A0G2HLB3"/>
<evidence type="ECO:0000313" key="5">
    <source>
        <dbReference type="Proteomes" id="UP000053317"/>
    </source>
</evidence>
<evidence type="ECO:0008006" key="6">
    <source>
        <dbReference type="Google" id="ProtNLM"/>
    </source>
</evidence>
<name>A0A0G2HLB3_PHACM</name>
<organism evidence="4 5">
    <name type="scientific">Phaeomoniella chlamydospora</name>
    <name type="common">Phaeoacremonium chlamydosporum</name>
    <dbReference type="NCBI Taxonomy" id="158046"/>
    <lineage>
        <taxon>Eukaryota</taxon>
        <taxon>Fungi</taxon>
        <taxon>Dikarya</taxon>
        <taxon>Ascomycota</taxon>
        <taxon>Pezizomycotina</taxon>
        <taxon>Eurotiomycetes</taxon>
        <taxon>Chaetothyriomycetidae</taxon>
        <taxon>Phaeomoniellales</taxon>
        <taxon>Phaeomoniellaceae</taxon>
        <taxon>Phaeomoniella</taxon>
    </lineage>
</organism>
<proteinExistence type="predicted"/>
<dbReference type="EMBL" id="LCWF01000005">
    <property type="protein sequence ID" value="KKY29105.1"/>
    <property type="molecule type" value="Genomic_DNA"/>
</dbReference>
<comment type="caution">
    <text evidence="4">The sequence shown here is derived from an EMBL/GenBank/DDBJ whole genome shotgun (WGS) entry which is preliminary data.</text>
</comment>
<accession>A0A0G2HLB3</accession>
<feature type="region of interest" description="Disordered" evidence="1">
    <location>
        <begin position="297"/>
        <end position="421"/>
    </location>
</feature>
<feature type="compositionally biased region" description="Basic and acidic residues" evidence="1">
    <location>
        <begin position="408"/>
        <end position="421"/>
    </location>
</feature>
<evidence type="ECO:0000256" key="2">
    <source>
        <dbReference type="SAM" id="Phobius"/>
    </source>
</evidence>
<keyword evidence="2" id="KW-0812">Transmembrane</keyword>
<feature type="compositionally biased region" description="Polar residues" evidence="1">
    <location>
        <begin position="297"/>
        <end position="316"/>
    </location>
</feature>
<evidence type="ECO:0000313" key="4">
    <source>
        <dbReference type="EMBL" id="KKY29105.1"/>
    </source>
</evidence>